<reference evidence="10" key="1">
    <citation type="journal article" date="2014" name="Front. Microbiol.">
        <title>High frequency of phylogenetically diverse reductive dehalogenase-homologous genes in deep subseafloor sedimentary metagenomes.</title>
        <authorList>
            <person name="Kawai M."/>
            <person name="Futagami T."/>
            <person name="Toyoda A."/>
            <person name="Takaki Y."/>
            <person name="Nishi S."/>
            <person name="Hori S."/>
            <person name="Arai W."/>
            <person name="Tsubouchi T."/>
            <person name="Morono Y."/>
            <person name="Uchiyama I."/>
            <person name="Ito T."/>
            <person name="Fujiyama A."/>
            <person name="Inagaki F."/>
            <person name="Takami H."/>
        </authorList>
    </citation>
    <scope>NUCLEOTIDE SEQUENCE</scope>
    <source>
        <strain evidence="10">Expedition CK06-06</strain>
    </source>
</reference>
<dbReference type="Pfam" id="PF01872">
    <property type="entry name" value="RibD_C"/>
    <property type="match status" value="1"/>
</dbReference>
<dbReference type="AlphaFoldDB" id="X0VHZ0"/>
<feature type="non-terminal residue" evidence="10">
    <location>
        <position position="260"/>
    </location>
</feature>
<dbReference type="InterPro" id="IPR024072">
    <property type="entry name" value="DHFR-like_dom_sf"/>
</dbReference>
<dbReference type="Pfam" id="PF00383">
    <property type="entry name" value="dCMP_cyt_deam_1"/>
    <property type="match status" value="1"/>
</dbReference>
<evidence type="ECO:0000313" key="10">
    <source>
        <dbReference type="EMBL" id="GAG00161.1"/>
    </source>
</evidence>
<keyword evidence="8" id="KW-0511">Multifunctional enzyme</keyword>
<dbReference type="GO" id="GO:0008703">
    <property type="term" value="F:5-amino-6-(5-phosphoribosylamino)uracil reductase activity"/>
    <property type="evidence" value="ECO:0007669"/>
    <property type="project" value="InterPro"/>
</dbReference>
<dbReference type="GO" id="GO:0008835">
    <property type="term" value="F:diaminohydroxyphosphoribosylaminopyrimidine deaminase activity"/>
    <property type="evidence" value="ECO:0007669"/>
    <property type="project" value="InterPro"/>
</dbReference>
<dbReference type="InterPro" id="IPR050765">
    <property type="entry name" value="Riboflavin_Biosynth_HTPR"/>
</dbReference>
<dbReference type="InterPro" id="IPR002125">
    <property type="entry name" value="CMP_dCMP_dom"/>
</dbReference>
<protein>
    <recommendedName>
        <fullName evidence="9">CMP/dCMP-type deaminase domain-containing protein</fullName>
    </recommendedName>
</protein>
<evidence type="ECO:0000256" key="4">
    <source>
        <dbReference type="ARBA" id="ARBA00022723"/>
    </source>
</evidence>
<dbReference type="EMBL" id="BARS01027648">
    <property type="protein sequence ID" value="GAG00161.1"/>
    <property type="molecule type" value="Genomic_DNA"/>
</dbReference>
<keyword evidence="3" id="KW-0686">Riboflavin biosynthesis</keyword>
<gene>
    <name evidence="10" type="ORF">S01H1_43404</name>
</gene>
<keyword evidence="4" id="KW-0479">Metal-binding</keyword>
<evidence type="ECO:0000256" key="5">
    <source>
        <dbReference type="ARBA" id="ARBA00022833"/>
    </source>
</evidence>
<evidence type="ECO:0000259" key="9">
    <source>
        <dbReference type="PROSITE" id="PS51747"/>
    </source>
</evidence>
<comment type="caution">
    <text evidence="10">The sequence shown here is derived from an EMBL/GenBank/DDBJ whole genome shotgun (WGS) entry which is preliminary data.</text>
</comment>
<dbReference type="InterPro" id="IPR016193">
    <property type="entry name" value="Cytidine_deaminase-like"/>
</dbReference>
<keyword evidence="6" id="KW-0521">NADP</keyword>
<dbReference type="InterPro" id="IPR004794">
    <property type="entry name" value="Eubact_RibD"/>
</dbReference>
<evidence type="ECO:0000256" key="8">
    <source>
        <dbReference type="ARBA" id="ARBA00023268"/>
    </source>
</evidence>
<feature type="domain" description="CMP/dCMP-type deaminase" evidence="9">
    <location>
        <begin position="3"/>
        <end position="137"/>
    </location>
</feature>
<dbReference type="PROSITE" id="PS00903">
    <property type="entry name" value="CYT_DCMP_DEAMINASES_1"/>
    <property type="match status" value="1"/>
</dbReference>
<dbReference type="PROSITE" id="PS51747">
    <property type="entry name" value="CYT_DCMP_DEAMINASES_2"/>
    <property type="match status" value="1"/>
</dbReference>
<evidence type="ECO:0000256" key="7">
    <source>
        <dbReference type="ARBA" id="ARBA00023002"/>
    </source>
</evidence>
<dbReference type="Gene3D" id="3.40.430.10">
    <property type="entry name" value="Dihydrofolate Reductase, subunit A"/>
    <property type="match status" value="1"/>
</dbReference>
<dbReference type="InterPro" id="IPR002734">
    <property type="entry name" value="RibDG_C"/>
</dbReference>
<dbReference type="SUPFAM" id="SSF53927">
    <property type="entry name" value="Cytidine deaminase-like"/>
    <property type="match status" value="1"/>
</dbReference>
<dbReference type="GO" id="GO:0009231">
    <property type="term" value="P:riboflavin biosynthetic process"/>
    <property type="evidence" value="ECO:0007669"/>
    <property type="project" value="UniProtKB-UniPathway"/>
</dbReference>
<dbReference type="Gene3D" id="3.40.140.10">
    <property type="entry name" value="Cytidine Deaminase, domain 2"/>
    <property type="match status" value="1"/>
</dbReference>
<comment type="pathway">
    <text evidence="2">Cofactor biosynthesis; riboflavin biosynthesis; 5-amino-6-(D-ribitylamino)uracil from GTP: step 3/4.</text>
</comment>
<name>X0VHZ0_9ZZZZ</name>
<sequence>MLTPPRDYMECALSLARLALGYTSPNPAVGAVIVKDGLVVGMGYTQPAGSDHAEVMALRQAGDRTQGATMYVTLEPCSHYGRTSPCTQAIIDAGISEVHIALLDPNPLVSGRGASKLNEAGTKTHVGAYQQEAYEINEAYIKYITTGLPFVMAKFAMSLDGKIATKTGDSKWITNDEARKYVHTLRHTVDAIMVGVNTVVVDDPHLTARGCSGKGGTRRMQPLRLVIDSKGRVPLDAHIFEQPGEVLLAVVEPLDPGRKE</sequence>
<dbReference type="UniPathway" id="UPA00275">
    <property type="reaction ID" value="UER00401"/>
</dbReference>
<dbReference type="CDD" id="cd01284">
    <property type="entry name" value="Riboflavin_deaminase-reductase"/>
    <property type="match status" value="1"/>
</dbReference>
<keyword evidence="7" id="KW-0560">Oxidoreductase</keyword>
<organism evidence="10">
    <name type="scientific">marine sediment metagenome</name>
    <dbReference type="NCBI Taxonomy" id="412755"/>
    <lineage>
        <taxon>unclassified sequences</taxon>
        <taxon>metagenomes</taxon>
        <taxon>ecological metagenomes</taxon>
    </lineage>
</organism>
<dbReference type="NCBIfam" id="TIGR00326">
    <property type="entry name" value="eubact_ribD"/>
    <property type="match status" value="1"/>
</dbReference>
<dbReference type="PANTHER" id="PTHR38011:SF7">
    <property type="entry name" value="2,5-DIAMINO-6-RIBOSYLAMINO-4(3H)-PYRIMIDINONE 5'-PHOSPHATE REDUCTASE"/>
    <property type="match status" value="1"/>
</dbReference>
<dbReference type="PANTHER" id="PTHR38011">
    <property type="entry name" value="DIHYDROFOLATE REDUCTASE FAMILY PROTEIN (AFU_ORTHOLOGUE AFUA_8G06820)"/>
    <property type="match status" value="1"/>
</dbReference>
<evidence type="ECO:0000256" key="1">
    <source>
        <dbReference type="ARBA" id="ARBA00004882"/>
    </source>
</evidence>
<evidence type="ECO:0000256" key="3">
    <source>
        <dbReference type="ARBA" id="ARBA00022619"/>
    </source>
</evidence>
<evidence type="ECO:0000256" key="6">
    <source>
        <dbReference type="ARBA" id="ARBA00022857"/>
    </source>
</evidence>
<dbReference type="SUPFAM" id="SSF53597">
    <property type="entry name" value="Dihydrofolate reductase-like"/>
    <property type="match status" value="1"/>
</dbReference>
<keyword evidence="5" id="KW-0862">Zinc</keyword>
<accession>X0VHZ0</accession>
<dbReference type="InterPro" id="IPR016192">
    <property type="entry name" value="APOBEC/CMP_deaminase_Zn-bd"/>
</dbReference>
<proteinExistence type="predicted"/>
<comment type="pathway">
    <text evidence="1">Cofactor biosynthesis; riboflavin biosynthesis; 5-amino-6-(D-ribitylamino)uracil from GTP: step 2/4.</text>
</comment>
<evidence type="ECO:0000256" key="2">
    <source>
        <dbReference type="ARBA" id="ARBA00004910"/>
    </source>
</evidence>
<dbReference type="GO" id="GO:0008270">
    <property type="term" value="F:zinc ion binding"/>
    <property type="evidence" value="ECO:0007669"/>
    <property type="project" value="InterPro"/>
</dbReference>